<name>A0A8J6KQW5_MICOH</name>
<protein>
    <submittedName>
        <fullName evidence="1">Tudor domain-containing protein 7</fullName>
    </submittedName>
</protein>
<gene>
    <name evidence="1" type="ORF">LTLLF_170430</name>
</gene>
<accession>A0A8J6KQW5</accession>
<dbReference type="Proteomes" id="UP000710432">
    <property type="component" value="Unassembled WGS sequence"/>
</dbReference>
<evidence type="ECO:0000313" key="2">
    <source>
        <dbReference type="Proteomes" id="UP000710432"/>
    </source>
</evidence>
<sequence length="81" mass="8922">MVVESLMCGKIFAVEILDKSDIPLVFLYDTSGEDDINICATCPKAICDKSLEVHLQADAMYTNVKVANICSDGTLYCQMPR</sequence>
<proteinExistence type="predicted"/>
<dbReference type="AlphaFoldDB" id="A0A8J6KQW5"/>
<reference evidence="1" key="1">
    <citation type="submission" date="2020-03" db="EMBL/GenBank/DDBJ databases">
        <title>Studies in the Genomics of Life Span.</title>
        <authorList>
            <person name="Glass D."/>
        </authorList>
    </citation>
    <scope>NUCLEOTIDE SEQUENCE</scope>
    <source>
        <strain evidence="1">LTLLF</strain>
        <tissue evidence="1">Muscle</tissue>
    </source>
</reference>
<dbReference type="EMBL" id="JAATJU010023748">
    <property type="protein sequence ID" value="KAH0507068.1"/>
    <property type="molecule type" value="Genomic_DNA"/>
</dbReference>
<comment type="caution">
    <text evidence="1">The sequence shown here is derived from an EMBL/GenBank/DDBJ whole genome shotgun (WGS) entry which is preliminary data.</text>
</comment>
<organism evidence="1 2">
    <name type="scientific">Microtus ochrogaster</name>
    <name type="common">Prairie vole</name>
    <dbReference type="NCBI Taxonomy" id="79684"/>
    <lineage>
        <taxon>Eukaryota</taxon>
        <taxon>Metazoa</taxon>
        <taxon>Chordata</taxon>
        <taxon>Craniata</taxon>
        <taxon>Vertebrata</taxon>
        <taxon>Euteleostomi</taxon>
        <taxon>Mammalia</taxon>
        <taxon>Eutheria</taxon>
        <taxon>Euarchontoglires</taxon>
        <taxon>Glires</taxon>
        <taxon>Rodentia</taxon>
        <taxon>Myomorpha</taxon>
        <taxon>Muroidea</taxon>
        <taxon>Cricetidae</taxon>
        <taxon>Arvicolinae</taxon>
        <taxon>Microtus</taxon>
    </lineage>
</organism>
<evidence type="ECO:0000313" key="1">
    <source>
        <dbReference type="EMBL" id="KAH0507068.1"/>
    </source>
</evidence>